<keyword evidence="9 11" id="KW-1278">Translocase</keyword>
<keyword evidence="7 11" id="KW-0547">Nucleotide-binding</keyword>
<dbReference type="Proteomes" id="UP000179840">
    <property type="component" value="Unassembled WGS sequence"/>
</dbReference>
<dbReference type="InterPro" id="IPR003439">
    <property type="entry name" value="ABC_transporter-like_ATP-bd"/>
</dbReference>
<evidence type="ECO:0000256" key="2">
    <source>
        <dbReference type="ARBA" id="ARBA00022448"/>
    </source>
</evidence>
<accession>A0A1S1UCJ8</accession>
<comment type="subcellular location">
    <subcellularLocation>
        <location evidence="11">Cell inner membrane</location>
        <topology evidence="11">Peripheral membrane protein</topology>
    </subcellularLocation>
    <subcellularLocation>
        <location evidence="1">Cell membrane</location>
        <topology evidence="1">Peripheral membrane protein</topology>
    </subcellularLocation>
</comment>
<feature type="domain" description="ABC transporter" evidence="12">
    <location>
        <begin position="262"/>
        <end position="504"/>
    </location>
</feature>
<evidence type="ECO:0000256" key="6">
    <source>
        <dbReference type="ARBA" id="ARBA00022737"/>
    </source>
</evidence>
<evidence type="ECO:0000256" key="4">
    <source>
        <dbReference type="ARBA" id="ARBA00022519"/>
    </source>
</evidence>
<keyword evidence="2 11" id="KW-0813">Transport</keyword>
<keyword evidence="8 11" id="KW-0067">ATP-binding</keyword>
<dbReference type="InterPro" id="IPR050107">
    <property type="entry name" value="ABC_carbohydrate_import_ATPase"/>
</dbReference>
<name>A0A1S1UCJ8_9BURK</name>
<comment type="catalytic activity">
    <reaction evidence="11">
        <text>D-galactose(out) + ATP + H2O = D-galactose(in) + ADP + phosphate + H(+)</text>
        <dbReference type="Rhea" id="RHEA:60156"/>
        <dbReference type="ChEBI" id="CHEBI:4139"/>
        <dbReference type="ChEBI" id="CHEBI:15377"/>
        <dbReference type="ChEBI" id="CHEBI:15378"/>
        <dbReference type="ChEBI" id="CHEBI:30616"/>
        <dbReference type="ChEBI" id="CHEBI:43474"/>
        <dbReference type="ChEBI" id="CHEBI:456216"/>
        <dbReference type="EC" id="7.5.2.11"/>
    </reaction>
</comment>
<keyword evidence="5 11" id="KW-0762">Sugar transport</keyword>
<comment type="caution">
    <text evidence="13">The sequence shown here is derived from an EMBL/GenBank/DDBJ whole genome shotgun (WGS) entry which is preliminary data.</text>
</comment>
<dbReference type="GO" id="GO:0016887">
    <property type="term" value="F:ATP hydrolysis activity"/>
    <property type="evidence" value="ECO:0007669"/>
    <property type="project" value="InterPro"/>
</dbReference>
<dbReference type="EMBL" id="LFKP01000005">
    <property type="protein sequence ID" value="OHV97749.1"/>
    <property type="molecule type" value="Genomic_DNA"/>
</dbReference>
<dbReference type="GO" id="GO:0043211">
    <property type="term" value="F:ABC-type carbohydrate transporter activity"/>
    <property type="evidence" value="ECO:0007669"/>
    <property type="project" value="UniProtKB-UniRule"/>
</dbReference>
<protein>
    <recommendedName>
        <fullName evidence="11">Ribose/galactose/methyl galactoside import ATP-binding protein</fullName>
        <ecNumber evidence="11">7.5.2.11</ecNumber>
    </recommendedName>
</protein>
<evidence type="ECO:0000313" key="14">
    <source>
        <dbReference type="Proteomes" id="UP000179840"/>
    </source>
</evidence>
<sequence length="504" mass="55491">MDGTPYVIEMNNISKRFPGVQALDGVTLRLRPGKVHALMGENGAGKSTLMKCLFGMVRPDQGEVRLRGQVRQFQHSRDALDAGVAMIHQELANAPARSVRSNLWLGREPTRRVGPLRLLDHRKMRSDTAALMRKLGMDIDPDAIIGELSISHQQACEIAKAVACDAAVVVMDEPTSSLTDKEAEQLFRIIGELTRRGVAVVYISHKMHEIFQIADEVSVMRDGRMLGTYDAAAIDEEQLIQLMVGRESSQRFPPLDSVPGATRLKVNALSSPDPRSFQQVSLELRRGEILGIGGLIGAGRSEFVEALFGLRRVASGSIEIDGRAVRIRSSGEAIVRRMGLVTEDRRGSGIFPQLSITRNTVICSLGRYMGRWGTLQHARAGAEAARLNRQLGTRSASMETPIGSLSGGNQQKVLIARWLMTDPDILIMDEPTRGIDVGAKFEIYSVMAELARQGKSIIMVSSEMPELIAMSHRVMVLCEGRHTGTLERAHASQHEIMRLATQYR</sequence>
<dbReference type="Gene3D" id="3.40.50.300">
    <property type="entry name" value="P-loop containing nucleotide triphosphate hydrolases"/>
    <property type="match status" value="2"/>
</dbReference>
<dbReference type="AlphaFoldDB" id="A0A1S1UCJ8"/>
<evidence type="ECO:0000256" key="7">
    <source>
        <dbReference type="ARBA" id="ARBA00022741"/>
    </source>
</evidence>
<evidence type="ECO:0000256" key="1">
    <source>
        <dbReference type="ARBA" id="ARBA00004202"/>
    </source>
</evidence>
<evidence type="ECO:0000259" key="12">
    <source>
        <dbReference type="PROSITE" id="PS50893"/>
    </source>
</evidence>
<dbReference type="Pfam" id="PF00005">
    <property type="entry name" value="ABC_tran"/>
    <property type="match status" value="2"/>
</dbReference>
<dbReference type="InterPro" id="IPR027417">
    <property type="entry name" value="P-loop_NTPase"/>
</dbReference>
<feature type="domain" description="ABC transporter" evidence="12">
    <location>
        <begin position="8"/>
        <end position="247"/>
    </location>
</feature>
<keyword evidence="3" id="KW-1003">Cell membrane</keyword>
<comment type="similarity">
    <text evidence="11">Belongs to the ABC transporter superfamily.</text>
</comment>
<dbReference type="GO" id="GO:0005886">
    <property type="term" value="C:plasma membrane"/>
    <property type="evidence" value="ECO:0007669"/>
    <property type="project" value="UniProtKB-SubCell"/>
</dbReference>
<dbReference type="PROSITE" id="PS50893">
    <property type="entry name" value="ABC_TRANSPORTER_2"/>
    <property type="match status" value="2"/>
</dbReference>
<comment type="function">
    <text evidence="11">Part of an ABC transporter complex involved in carbohydrate import. Could be involved in ribose, galactose and/or methyl galactoside import. Responsible for energy coupling to the transport system.</text>
</comment>
<dbReference type="PANTHER" id="PTHR43790">
    <property type="entry name" value="CARBOHYDRATE TRANSPORT ATP-BINDING PROTEIN MG119-RELATED"/>
    <property type="match status" value="1"/>
</dbReference>
<dbReference type="SMART" id="SM00382">
    <property type="entry name" value="AAA"/>
    <property type="match status" value="2"/>
</dbReference>
<dbReference type="CDD" id="cd03215">
    <property type="entry name" value="ABC_Carb_Monos_II"/>
    <property type="match status" value="1"/>
</dbReference>
<dbReference type="CDD" id="cd03216">
    <property type="entry name" value="ABC_Carb_Monos_I"/>
    <property type="match status" value="1"/>
</dbReference>
<evidence type="ECO:0000256" key="9">
    <source>
        <dbReference type="ARBA" id="ARBA00022967"/>
    </source>
</evidence>
<dbReference type="RefSeq" id="WP_071076915.1">
    <property type="nucleotide sequence ID" value="NZ_LFKP01000005.1"/>
</dbReference>
<dbReference type="SUPFAM" id="SSF52540">
    <property type="entry name" value="P-loop containing nucleoside triphosphate hydrolases"/>
    <property type="match status" value="2"/>
</dbReference>
<dbReference type="InterPro" id="IPR003593">
    <property type="entry name" value="AAA+_ATPase"/>
</dbReference>
<evidence type="ECO:0000256" key="5">
    <source>
        <dbReference type="ARBA" id="ARBA00022597"/>
    </source>
</evidence>
<dbReference type="PROSITE" id="PS00211">
    <property type="entry name" value="ABC_TRANSPORTER_1"/>
    <property type="match status" value="1"/>
</dbReference>
<evidence type="ECO:0000256" key="8">
    <source>
        <dbReference type="ARBA" id="ARBA00022840"/>
    </source>
</evidence>
<proteinExistence type="inferred from homology"/>
<dbReference type="EC" id="7.5.2.11" evidence="11"/>
<evidence type="ECO:0000256" key="11">
    <source>
        <dbReference type="RuleBase" id="RU367029"/>
    </source>
</evidence>
<dbReference type="GO" id="GO:0005524">
    <property type="term" value="F:ATP binding"/>
    <property type="evidence" value="ECO:0007669"/>
    <property type="project" value="UniProtKB-UniRule"/>
</dbReference>
<evidence type="ECO:0000256" key="10">
    <source>
        <dbReference type="ARBA" id="ARBA00023136"/>
    </source>
</evidence>
<dbReference type="FunFam" id="3.40.50.300:FF:000127">
    <property type="entry name" value="Ribose import ATP-binding protein RbsA"/>
    <property type="match status" value="1"/>
</dbReference>
<keyword evidence="4 11" id="KW-0997">Cell inner membrane</keyword>
<dbReference type="InterPro" id="IPR017871">
    <property type="entry name" value="ABC_transporter-like_CS"/>
</dbReference>
<gene>
    <name evidence="13" type="ORF">AKG95_11430</name>
</gene>
<organism evidence="13 14">
    <name type="scientific">Janthinobacterium lividum</name>
    <dbReference type="NCBI Taxonomy" id="29581"/>
    <lineage>
        <taxon>Bacteria</taxon>
        <taxon>Pseudomonadati</taxon>
        <taxon>Pseudomonadota</taxon>
        <taxon>Betaproteobacteria</taxon>
        <taxon>Burkholderiales</taxon>
        <taxon>Oxalobacteraceae</taxon>
        <taxon>Janthinobacterium</taxon>
    </lineage>
</organism>
<dbReference type="PANTHER" id="PTHR43790:SF7">
    <property type="entry name" value="GALACTOSE_METHYL GALACTOSIDE IMPORT ATP-BINDING PROTEIN MGLA"/>
    <property type="match status" value="1"/>
</dbReference>
<reference evidence="13 14" key="1">
    <citation type="submission" date="2015-06" db="EMBL/GenBank/DDBJ databases">
        <title>Draft genome sequencing of a biphenyl-degrading bacterium, Janthinobacterium lividum MEG1.</title>
        <authorList>
            <person name="Shimodaira J."/>
            <person name="Hatta T."/>
        </authorList>
    </citation>
    <scope>NUCLEOTIDE SEQUENCE [LARGE SCALE GENOMIC DNA]</scope>
    <source>
        <strain evidence="13 14">MEG1</strain>
    </source>
</reference>
<evidence type="ECO:0000256" key="3">
    <source>
        <dbReference type="ARBA" id="ARBA00022475"/>
    </source>
</evidence>
<keyword evidence="10 11" id="KW-0472">Membrane</keyword>
<keyword evidence="6" id="KW-0677">Repeat</keyword>
<evidence type="ECO:0000313" key="13">
    <source>
        <dbReference type="EMBL" id="OHV97749.1"/>
    </source>
</evidence>